<dbReference type="GeneID" id="42856439"/>
<dbReference type="EMBL" id="JXXK01000008">
    <property type="protein sequence ID" value="KJF40218.1"/>
    <property type="molecule type" value="Genomic_DNA"/>
</dbReference>
<protein>
    <submittedName>
        <fullName evidence="1">Uncharacterized protein</fullName>
    </submittedName>
</protein>
<evidence type="ECO:0000313" key="2">
    <source>
        <dbReference type="Proteomes" id="UP000032483"/>
    </source>
</evidence>
<proteinExistence type="predicted"/>
<gene>
    <name evidence="1" type="ORF">TQ39_07405</name>
</gene>
<dbReference type="RefSeq" id="WP_050005072.1">
    <property type="nucleotide sequence ID" value="NZ_JXXK01000008.1"/>
</dbReference>
<organism evidence="1 2">
    <name type="scientific">Ruthenibacterium lactatiformans</name>
    <dbReference type="NCBI Taxonomy" id="1550024"/>
    <lineage>
        <taxon>Bacteria</taxon>
        <taxon>Bacillati</taxon>
        <taxon>Bacillota</taxon>
        <taxon>Clostridia</taxon>
        <taxon>Eubacteriales</taxon>
        <taxon>Oscillospiraceae</taxon>
        <taxon>Ruthenibacterium</taxon>
    </lineage>
</organism>
<evidence type="ECO:0000313" key="1">
    <source>
        <dbReference type="EMBL" id="KJF40218.1"/>
    </source>
</evidence>
<reference evidence="1" key="1">
    <citation type="submission" date="2015-02" db="EMBL/GenBank/DDBJ databases">
        <title>A novel member of the family Ruminococcaceae isolated from human feces.</title>
        <authorList>
            <person name="Shkoporov A.N."/>
            <person name="Chaplin A.V."/>
            <person name="Motuzova O.V."/>
            <person name="Kafarskaia L.I."/>
            <person name="Khokhlova E.V."/>
            <person name="Efimov B.A."/>
        </authorList>
    </citation>
    <scope>NUCLEOTIDE SEQUENCE [LARGE SCALE GENOMIC DNA]</scope>
    <source>
        <strain evidence="1">585-1</strain>
    </source>
</reference>
<sequence>MTQEELQIISNRDAHWDEVINLCRKYGFITQEYGNAVTLMTNSYQIDSWQEPTYRFRQEQLFGSFPQPEETSGKK</sequence>
<dbReference type="AlphaFoldDB" id="A0A0D8J361"/>
<comment type="caution">
    <text evidence="1">The sequence shown here is derived from an EMBL/GenBank/DDBJ whole genome shotgun (WGS) entry which is preliminary data.</text>
</comment>
<keyword evidence="2" id="KW-1185">Reference proteome</keyword>
<accession>A0A0D8J361</accession>
<name>A0A0D8J361_9FIRM</name>
<dbReference type="Proteomes" id="UP000032483">
    <property type="component" value="Unassembled WGS sequence"/>
</dbReference>